<dbReference type="GeneID" id="93687547"/>
<evidence type="ECO:0000256" key="4">
    <source>
        <dbReference type="PROSITE-ProRule" id="PRU00335"/>
    </source>
</evidence>
<protein>
    <submittedName>
        <fullName evidence="6">AcrR family transcriptional regulator</fullName>
    </submittedName>
    <submittedName>
        <fullName evidence="7">TetR family transcriptional regulator</fullName>
    </submittedName>
</protein>
<dbReference type="Proteomes" id="UP001238601">
    <property type="component" value="Unassembled WGS sequence"/>
</dbReference>
<feature type="domain" description="HTH tetR-type" evidence="5">
    <location>
        <begin position="12"/>
        <end position="72"/>
    </location>
</feature>
<dbReference type="InterPro" id="IPR050109">
    <property type="entry name" value="HTH-type_TetR-like_transc_reg"/>
</dbReference>
<evidence type="ECO:0000256" key="3">
    <source>
        <dbReference type="ARBA" id="ARBA00023163"/>
    </source>
</evidence>
<dbReference type="Pfam" id="PF00440">
    <property type="entry name" value="TetR_N"/>
    <property type="match status" value="1"/>
</dbReference>
<keyword evidence="9" id="KW-1185">Reference proteome</keyword>
<dbReference type="GO" id="GO:0000976">
    <property type="term" value="F:transcription cis-regulatory region binding"/>
    <property type="evidence" value="ECO:0007669"/>
    <property type="project" value="TreeGrafter"/>
</dbReference>
<evidence type="ECO:0000313" key="7">
    <source>
        <dbReference type="EMBL" id="MXP36491.1"/>
    </source>
</evidence>
<accession>A0A6I4UBC3</accession>
<dbReference type="AlphaFoldDB" id="A0A6I4UBC3"/>
<dbReference type="InterPro" id="IPR036271">
    <property type="entry name" value="Tet_transcr_reg_TetR-rel_C_sf"/>
</dbReference>
<comment type="caution">
    <text evidence="7">The sequence shown here is derived from an EMBL/GenBank/DDBJ whole genome shotgun (WGS) entry which is preliminary data.</text>
</comment>
<proteinExistence type="predicted"/>
<reference evidence="6 9" key="2">
    <citation type="submission" date="2023-07" db="EMBL/GenBank/DDBJ databases">
        <title>Genomic Encyclopedia of Type Strains, Phase IV (KMG-IV): sequencing the most valuable type-strain genomes for metagenomic binning, comparative biology and taxonomic classification.</title>
        <authorList>
            <person name="Goeker M."/>
        </authorList>
    </citation>
    <scope>NUCLEOTIDE SEQUENCE [LARGE SCALE GENOMIC DNA]</scope>
    <source>
        <strain evidence="6 9">DSM 14432</strain>
    </source>
</reference>
<dbReference type="Proteomes" id="UP000439914">
    <property type="component" value="Unassembled WGS sequence"/>
</dbReference>
<evidence type="ECO:0000256" key="2">
    <source>
        <dbReference type="ARBA" id="ARBA00023125"/>
    </source>
</evidence>
<dbReference type="GO" id="GO:0003700">
    <property type="term" value="F:DNA-binding transcription factor activity"/>
    <property type="evidence" value="ECO:0007669"/>
    <property type="project" value="TreeGrafter"/>
</dbReference>
<evidence type="ECO:0000259" key="5">
    <source>
        <dbReference type="PROSITE" id="PS50977"/>
    </source>
</evidence>
<evidence type="ECO:0000256" key="1">
    <source>
        <dbReference type="ARBA" id="ARBA00023015"/>
    </source>
</evidence>
<dbReference type="EMBL" id="JAUSWK010000003">
    <property type="protein sequence ID" value="MDQ0567179.1"/>
    <property type="molecule type" value="Genomic_DNA"/>
</dbReference>
<feature type="DNA-binding region" description="H-T-H motif" evidence="4">
    <location>
        <begin position="35"/>
        <end position="54"/>
    </location>
</feature>
<dbReference type="InterPro" id="IPR001647">
    <property type="entry name" value="HTH_TetR"/>
</dbReference>
<name>A0A6I4UBC3_9SPHN</name>
<dbReference type="PROSITE" id="PS50977">
    <property type="entry name" value="HTH_TETR_2"/>
    <property type="match status" value="1"/>
</dbReference>
<dbReference type="SUPFAM" id="SSF46689">
    <property type="entry name" value="Homeodomain-like"/>
    <property type="match status" value="1"/>
</dbReference>
<dbReference type="RefSeq" id="WP_160767337.1">
    <property type="nucleotide sequence ID" value="NZ_JAUSWK010000003.1"/>
</dbReference>
<dbReference type="PANTHER" id="PTHR30055">
    <property type="entry name" value="HTH-TYPE TRANSCRIPTIONAL REGULATOR RUTR"/>
    <property type="match status" value="1"/>
</dbReference>
<dbReference type="Gene3D" id="1.10.357.10">
    <property type="entry name" value="Tetracycline Repressor, domain 2"/>
    <property type="match status" value="1"/>
</dbReference>
<dbReference type="EMBL" id="WTYG01000004">
    <property type="protein sequence ID" value="MXP36491.1"/>
    <property type="molecule type" value="Genomic_DNA"/>
</dbReference>
<dbReference type="InterPro" id="IPR009057">
    <property type="entry name" value="Homeodomain-like_sf"/>
</dbReference>
<organism evidence="7 8">
    <name type="scientific">Qipengyuania citrea</name>
    <dbReference type="NCBI Taxonomy" id="225971"/>
    <lineage>
        <taxon>Bacteria</taxon>
        <taxon>Pseudomonadati</taxon>
        <taxon>Pseudomonadota</taxon>
        <taxon>Alphaproteobacteria</taxon>
        <taxon>Sphingomonadales</taxon>
        <taxon>Erythrobacteraceae</taxon>
        <taxon>Qipengyuania</taxon>
    </lineage>
</organism>
<evidence type="ECO:0000313" key="9">
    <source>
        <dbReference type="Proteomes" id="UP001238601"/>
    </source>
</evidence>
<evidence type="ECO:0000313" key="8">
    <source>
        <dbReference type="Proteomes" id="UP000439914"/>
    </source>
</evidence>
<sequence>MTKTKRDSYHHGDLRSALISAAEEIIAAEGVEGFTLRKAARKAGVSPGAPTHHFGSMAGLLTQVARRSYEALGKQLAGAAEGLEGNAALRALTAVYVRFARDYTGRFRLMGRTDLIELEDDDLRAAVYRAMRPLAAAAAGTRGLGVPTPEFERLDPRLIAAIAPAHGLAHLATEGRLAATMRSGEVDAQAQDALVDEVLRALWP</sequence>
<keyword evidence="1" id="KW-0805">Transcription regulation</keyword>
<reference evidence="7 8" key="1">
    <citation type="submission" date="2019-12" db="EMBL/GenBank/DDBJ databases">
        <title>Genomic-based taxomic classification of the family Erythrobacteraceae.</title>
        <authorList>
            <person name="Xu L."/>
        </authorList>
    </citation>
    <scope>NUCLEOTIDE SEQUENCE [LARGE SCALE GENOMIC DNA]</scope>
    <source>
        <strain evidence="7 8">CGMCC 1.8703</strain>
    </source>
</reference>
<keyword evidence="2 4" id="KW-0238">DNA-binding</keyword>
<dbReference type="PANTHER" id="PTHR30055:SF220">
    <property type="entry name" value="TETR-FAMILY REGULATORY PROTEIN"/>
    <property type="match status" value="1"/>
</dbReference>
<keyword evidence="3" id="KW-0804">Transcription</keyword>
<evidence type="ECO:0000313" key="6">
    <source>
        <dbReference type="EMBL" id="MDQ0567179.1"/>
    </source>
</evidence>
<gene>
    <name evidence="7" type="ORF">GRI55_12025</name>
    <name evidence="6" type="ORF">QOZ97_002726</name>
</gene>
<dbReference type="PRINTS" id="PR00455">
    <property type="entry name" value="HTHTETR"/>
</dbReference>
<dbReference type="InterPro" id="IPR025996">
    <property type="entry name" value="MT1864/Rv1816-like_C"/>
</dbReference>
<dbReference type="SUPFAM" id="SSF48498">
    <property type="entry name" value="Tetracyclin repressor-like, C-terminal domain"/>
    <property type="match status" value="1"/>
</dbReference>
<dbReference type="Pfam" id="PF13305">
    <property type="entry name" value="TetR_C_33"/>
    <property type="match status" value="1"/>
</dbReference>